<organism evidence="2 3">
    <name type="scientific">Thermanaerothrix solaris</name>
    <dbReference type="NCBI Taxonomy" id="3058434"/>
    <lineage>
        <taxon>Bacteria</taxon>
        <taxon>Bacillati</taxon>
        <taxon>Chloroflexota</taxon>
        <taxon>Anaerolineae</taxon>
        <taxon>Anaerolineales</taxon>
        <taxon>Anaerolineaceae</taxon>
        <taxon>Thermanaerothrix</taxon>
    </lineage>
</organism>
<dbReference type="EMBL" id="JAUHMF010000001">
    <property type="protein sequence ID" value="MDT8897861.1"/>
    <property type="molecule type" value="Genomic_DNA"/>
</dbReference>
<dbReference type="InterPro" id="IPR029069">
    <property type="entry name" value="HotDog_dom_sf"/>
</dbReference>
<accession>A0ABU3NPW9</accession>
<protein>
    <submittedName>
        <fullName evidence="2">Thioesterase family protein</fullName>
    </submittedName>
</protein>
<name>A0ABU3NPW9_9CHLR</name>
<reference evidence="2 3" key="1">
    <citation type="submission" date="2023-07" db="EMBL/GenBank/DDBJ databases">
        <title>Novel species of Thermanaerothrix with wide hydrolytic capabilities.</title>
        <authorList>
            <person name="Zayulina K.S."/>
            <person name="Podosokorskaya O.A."/>
            <person name="Elcheninov A.G."/>
        </authorList>
    </citation>
    <scope>NUCLEOTIDE SEQUENCE [LARGE SCALE GENOMIC DNA]</scope>
    <source>
        <strain evidence="2 3">4228-RoL</strain>
    </source>
</reference>
<dbReference type="InterPro" id="IPR054485">
    <property type="entry name" value="FlK-like_dom"/>
</dbReference>
<proteinExistence type="predicted"/>
<dbReference type="Pfam" id="PF22636">
    <property type="entry name" value="FlK"/>
    <property type="match status" value="1"/>
</dbReference>
<evidence type="ECO:0000313" key="2">
    <source>
        <dbReference type="EMBL" id="MDT8897861.1"/>
    </source>
</evidence>
<dbReference type="SUPFAM" id="SSF54637">
    <property type="entry name" value="Thioesterase/thiol ester dehydrase-isomerase"/>
    <property type="match status" value="1"/>
</dbReference>
<dbReference type="Gene3D" id="3.10.129.10">
    <property type="entry name" value="Hotdog Thioesterase"/>
    <property type="match status" value="1"/>
</dbReference>
<dbReference type="PIRSF" id="PIRSF014972">
    <property type="entry name" value="FlK"/>
    <property type="match status" value="1"/>
</dbReference>
<feature type="domain" description="Fluoroacetyl-CoA-specific thioesterase-like" evidence="1">
    <location>
        <begin position="15"/>
        <end position="118"/>
    </location>
</feature>
<dbReference type="InterPro" id="IPR025540">
    <property type="entry name" value="FlK"/>
</dbReference>
<evidence type="ECO:0000313" key="3">
    <source>
        <dbReference type="Proteomes" id="UP001254165"/>
    </source>
</evidence>
<dbReference type="CDD" id="cd03440">
    <property type="entry name" value="hot_dog"/>
    <property type="match status" value="1"/>
</dbReference>
<dbReference type="PANTHER" id="PTHR36934">
    <property type="entry name" value="BLR0278 PROTEIN"/>
    <property type="match status" value="1"/>
</dbReference>
<comment type="caution">
    <text evidence="2">The sequence shown here is derived from an EMBL/GenBank/DDBJ whole genome shotgun (WGS) entry which is preliminary data.</text>
</comment>
<evidence type="ECO:0000259" key="1">
    <source>
        <dbReference type="Pfam" id="PF22636"/>
    </source>
</evidence>
<sequence length="135" mass="15331">MSLQPGLSNELTITVQESDSTRALGDNTLPVVLSTPRLIAYLEHTAHHTILPHLGEGQTSVGTWVNVRHLAATPLGMQVRFWAELIAVEGRRLRFRVEAWDEVEKVAEGEHERFIIDRARFEERLAQKEALKNKK</sequence>
<keyword evidence="3" id="KW-1185">Reference proteome</keyword>
<dbReference type="RefSeq" id="WP_315624514.1">
    <property type="nucleotide sequence ID" value="NZ_JAUHMF010000001.1"/>
</dbReference>
<dbReference type="Proteomes" id="UP001254165">
    <property type="component" value="Unassembled WGS sequence"/>
</dbReference>
<dbReference type="PANTHER" id="PTHR36934:SF1">
    <property type="entry name" value="THIOESTERASE DOMAIN-CONTAINING PROTEIN"/>
    <property type="match status" value="1"/>
</dbReference>
<gene>
    <name evidence="2" type="ORF">QYE77_06235</name>
</gene>